<dbReference type="VEuPathDB" id="VectorBase:LOC119170369"/>
<name>A0A9J6DVD7_RHIMP</name>
<keyword evidence="4" id="KW-1185">Reference proteome</keyword>
<evidence type="ECO:0000313" key="3">
    <source>
        <dbReference type="EMBL" id="KAH8026052.1"/>
    </source>
</evidence>
<evidence type="ECO:0000256" key="2">
    <source>
        <dbReference type="SAM" id="Phobius"/>
    </source>
</evidence>
<sequence>MTNPKRGETVDHFAYAGNEKKKEGGCKLVPGREKEISRRRRRDRNEDGDERVMKRGGKKRGAKRSLVLFQPPVAATSTPEMVTTTQCKFLAALALVLLCCAMVTTNADYTVDDIRQIVNRRKGLEIIREIVDDLHRQLTTLHKRSDCGPGLLPGQDCIVGNVAGSGQDHDFINGDILPGRRRRRTLRAEHARTTLAECQV</sequence>
<comment type="caution">
    <text evidence="3">The sequence shown here is derived from an EMBL/GenBank/DDBJ whole genome shotgun (WGS) entry which is preliminary data.</text>
</comment>
<feature type="transmembrane region" description="Helical" evidence="2">
    <location>
        <begin position="89"/>
        <end position="111"/>
    </location>
</feature>
<dbReference type="AlphaFoldDB" id="A0A9J6DVD7"/>
<organism evidence="3 4">
    <name type="scientific">Rhipicephalus microplus</name>
    <name type="common">Cattle tick</name>
    <name type="synonym">Boophilus microplus</name>
    <dbReference type="NCBI Taxonomy" id="6941"/>
    <lineage>
        <taxon>Eukaryota</taxon>
        <taxon>Metazoa</taxon>
        <taxon>Ecdysozoa</taxon>
        <taxon>Arthropoda</taxon>
        <taxon>Chelicerata</taxon>
        <taxon>Arachnida</taxon>
        <taxon>Acari</taxon>
        <taxon>Parasitiformes</taxon>
        <taxon>Ixodida</taxon>
        <taxon>Ixodoidea</taxon>
        <taxon>Ixodidae</taxon>
        <taxon>Rhipicephalinae</taxon>
        <taxon>Rhipicephalus</taxon>
        <taxon>Boophilus</taxon>
    </lineage>
</organism>
<dbReference type="Proteomes" id="UP000821866">
    <property type="component" value="Unassembled WGS sequence"/>
</dbReference>
<feature type="compositionally biased region" description="Basic and acidic residues" evidence="1">
    <location>
        <begin position="21"/>
        <end position="36"/>
    </location>
</feature>
<feature type="region of interest" description="Disordered" evidence="1">
    <location>
        <begin position="21"/>
        <end position="62"/>
    </location>
</feature>
<evidence type="ECO:0000256" key="1">
    <source>
        <dbReference type="SAM" id="MobiDB-lite"/>
    </source>
</evidence>
<gene>
    <name evidence="3" type="ORF">HPB51_015401</name>
</gene>
<reference evidence="3" key="1">
    <citation type="journal article" date="2020" name="Cell">
        <title>Large-Scale Comparative Analyses of Tick Genomes Elucidate Their Genetic Diversity and Vector Capacities.</title>
        <authorList>
            <consortium name="Tick Genome and Microbiome Consortium (TIGMIC)"/>
            <person name="Jia N."/>
            <person name="Wang J."/>
            <person name="Shi W."/>
            <person name="Du L."/>
            <person name="Sun Y."/>
            <person name="Zhan W."/>
            <person name="Jiang J.F."/>
            <person name="Wang Q."/>
            <person name="Zhang B."/>
            <person name="Ji P."/>
            <person name="Bell-Sakyi L."/>
            <person name="Cui X.M."/>
            <person name="Yuan T.T."/>
            <person name="Jiang B.G."/>
            <person name="Yang W.F."/>
            <person name="Lam T.T."/>
            <person name="Chang Q.C."/>
            <person name="Ding S.J."/>
            <person name="Wang X.J."/>
            <person name="Zhu J.G."/>
            <person name="Ruan X.D."/>
            <person name="Zhao L."/>
            <person name="Wei J.T."/>
            <person name="Ye R.Z."/>
            <person name="Que T.C."/>
            <person name="Du C.H."/>
            <person name="Zhou Y.H."/>
            <person name="Cheng J.X."/>
            <person name="Dai P.F."/>
            <person name="Guo W.B."/>
            <person name="Han X.H."/>
            <person name="Huang E.J."/>
            <person name="Li L.F."/>
            <person name="Wei W."/>
            <person name="Gao Y.C."/>
            <person name="Liu J.Z."/>
            <person name="Shao H.Z."/>
            <person name="Wang X."/>
            <person name="Wang C.C."/>
            <person name="Yang T.C."/>
            <person name="Huo Q.B."/>
            <person name="Li W."/>
            <person name="Chen H.Y."/>
            <person name="Chen S.E."/>
            <person name="Zhou L.G."/>
            <person name="Ni X.B."/>
            <person name="Tian J.H."/>
            <person name="Sheng Y."/>
            <person name="Liu T."/>
            <person name="Pan Y.S."/>
            <person name="Xia L.Y."/>
            <person name="Li J."/>
            <person name="Zhao F."/>
            <person name="Cao W.C."/>
        </authorList>
    </citation>
    <scope>NUCLEOTIDE SEQUENCE</scope>
    <source>
        <strain evidence="3">Rmic-2018</strain>
    </source>
</reference>
<reference evidence="3" key="2">
    <citation type="submission" date="2021-09" db="EMBL/GenBank/DDBJ databases">
        <authorList>
            <person name="Jia N."/>
            <person name="Wang J."/>
            <person name="Shi W."/>
            <person name="Du L."/>
            <person name="Sun Y."/>
            <person name="Zhan W."/>
            <person name="Jiang J."/>
            <person name="Wang Q."/>
            <person name="Zhang B."/>
            <person name="Ji P."/>
            <person name="Sakyi L.B."/>
            <person name="Cui X."/>
            <person name="Yuan T."/>
            <person name="Jiang B."/>
            <person name="Yang W."/>
            <person name="Lam T.T.-Y."/>
            <person name="Chang Q."/>
            <person name="Ding S."/>
            <person name="Wang X."/>
            <person name="Zhu J."/>
            <person name="Ruan X."/>
            <person name="Zhao L."/>
            <person name="Wei J."/>
            <person name="Que T."/>
            <person name="Du C."/>
            <person name="Cheng J."/>
            <person name="Dai P."/>
            <person name="Han X."/>
            <person name="Huang E."/>
            <person name="Gao Y."/>
            <person name="Liu J."/>
            <person name="Shao H."/>
            <person name="Ye R."/>
            <person name="Li L."/>
            <person name="Wei W."/>
            <person name="Wang X."/>
            <person name="Wang C."/>
            <person name="Huo Q."/>
            <person name="Li W."/>
            <person name="Guo W."/>
            <person name="Chen H."/>
            <person name="Chen S."/>
            <person name="Zhou L."/>
            <person name="Zhou L."/>
            <person name="Ni X."/>
            <person name="Tian J."/>
            <person name="Zhou Y."/>
            <person name="Sheng Y."/>
            <person name="Liu T."/>
            <person name="Pan Y."/>
            <person name="Xia L."/>
            <person name="Li J."/>
            <person name="Zhao F."/>
            <person name="Cao W."/>
        </authorList>
    </citation>
    <scope>NUCLEOTIDE SEQUENCE</scope>
    <source>
        <strain evidence="3">Rmic-2018</strain>
        <tissue evidence="3">Larvae</tissue>
    </source>
</reference>
<evidence type="ECO:0000313" key="4">
    <source>
        <dbReference type="Proteomes" id="UP000821866"/>
    </source>
</evidence>
<keyword evidence="2" id="KW-1133">Transmembrane helix</keyword>
<proteinExistence type="predicted"/>
<protein>
    <submittedName>
        <fullName evidence="3">Uncharacterized protein</fullName>
    </submittedName>
</protein>
<dbReference type="EMBL" id="JABSTU010000007">
    <property type="protein sequence ID" value="KAH8026052.1"/>
    <property type="molecule type" value="Genomic_DNA"/>
</dbReference>
<keyword evidence="2" id="KW-0812">Transmembrane</keyword>
<keyword evidence="2" id="KW-0472">Membrane</keyword>
<accession>A0A9J6DVD7</accession>